<evidence type="ECO:0000313" key="3">
    <source>
        <dbReference type="Proteomes" id="UP001515500"/>
    </source>
</evidence>
<dbReference type="InterPro" id="IPR001810">
    <property type="entry name" value="F-box_dom"/>
</dbReference>
<accession>A0AB40CZT7</accession>
<protein>
    <submittedName>
        <fullName evidence="4">Uncharacterized protein LOC120281108</fullName>
    </submittedName>
</protein>
<dbReference type="SUPFAM" id="SSF81383">
    <property type="entry name" value="F-box domain"/>
    <property type="match status" value="1"/>
</dbReference>
<dbReference type="Proteomes" id="UP001515500">
    <property type="component" value="Chromosome 17"/>
</dbReference>
<dbReference type="InterPro" id="IPR036047">
    <property type="entry name" value="F-box-like_dom_sf"/>
</dbReference>
<keyword evidence="3" id="KW-1185">Reference proteome</keyword>
<dbReference type="InterPro" id="IPR050942">
    <property type="entry name" value="F-box_BR-signaling"/>
</dbReference>
<feature type="compositionally biased region" description="Basic and acidic residues" evidence="1">
    <location>
        <begin position="1"/>
        <end position="13"/>
    </location>
</feature>
<gene>
    <name evidence="4" type="primary">LOC120281108</name>
</gene>
<sequence>MSSSKSDNRESIGSKKPWINTSPSDGDWTCPQSTSLTMRTTPSYPAFDHPPPFRFGAVGVRPPLPLGMSGGYGAAFLFRGMHRYGCGLRGGASGSSGPPELLPAYGPPGPIGGTGYNKNLEQDWSTLPEDLVYLITDKLNCEDFISFRATCLKWRNMTRERVPYVILVEFDDRNHTIRALSLFDIIQKRIVQLEPSVFRKVQNCHYLGSSHGCLFVGRFIEEALHITLLNPFANEPPINLPALNCQPTGIVLLSERPTSVRNDHMTVVYCPRSDGRFLLQARFIRLTANSDWQNIWFTGIPDDVLAMEGQFYVNFKGILRKMDVENHGLYEEKFTLLLPGLPRSQSSDPTLNLRYFQDLEGHLHLLVCSSYQSGLYAFTKVCPMQYMSLFYDERFLAPPRSLGIKRHIVFLDDLTVKTRFGRVLVDNYYSQNLLLKLSAFWGTDQNRFQPVGWIASSLL</sequence>
<feature type="region of interest" description="Disordered" evidence="1">
    <location>
        <begin position="1"/>
        <end position="42"/>
    </location>
</feature>
<proteinExistence type="predicted"/>
<evidence type="ECO:0000256" key="1">
    <source>
        <dbReference type="SAM" id="MobiDB-lite"/>
    </source>
</evidence>
<evidence type="ECO:0000313" key="4">
    <source>
        <dbReference type="RefSeq" id="XP_039143967.1"/>
    </source>
</evidence>
<dbReference type="RefSeq" id="XP_039143967.1">
    <property type="nucleotide sequence ID" value="XM_039288033.1"/>
</dbReference>
<dbReference type="Pfam" id="PF00646">
    <property type="entry name" value="F-box"/>
    <property type="match status" value="1"/>
</dbReference>
<dbReference type="PANTHER" id="PTHR44259">
    <property type="entry name" value="OS07G0183000 PROTEIN-RELATED"/>
    <property type="match status" value="1"/>
</dbReference>
<dbReference type="GeneID" id="120281108"/>
<evidence type="ECO:0000259" key="2">
    <source>
        <dbReference type="SMART" id="SM00256"/>
    </source>
</evidence>
<dbReference type="AlphaFoldDB" id="A0AB40CZT7"/>
<dbReference type="SMART" id="SM00256">
    <property type="entry name" value="FBOX"/>
    <property type="match status" value="1"/>
</dbReference>
<reference evidence="4" key="1">
    <citation type="submission" date="2025-08" db="UniProtKB">
        <authorList>
            <consortium name="RefSeq"/>
        </authorList>
    </citation>
    <scope>IDENTIFICATION</scope>
</reference>
<feature type="domain" description="F-box" evidence="2">
    <location>
        <begin position="127"/>
        <end position="167"/>
    </location>
</feature>
<name>A0AB40CZT7_DIOCR</name>
<dbReference type="PANTHER" id="PTHR44259:SF107">
    <property type="entry name" value="F-BOX PROTEIN SKIP23-LIKE"/>
    <property type="match status" value="1"/>
</dbReference>
<organism evidence="3 4">
    <name type="scientific">Dioscorea cayennensis subsp. rotundata</name>
    <name type="common">White Guinea yam</name>
    <name type="synonym">Dioscorea rotundata</name>
    <dbReference type="NCBI Taxonomy" id="55577"/>
    <lineage>
        <taxon>Eukaryota</taxon>
        <taxon>Viridiplantae</taxon>
        <taxon>Streptophyta</taxon>
        <taxon>Embryophyta</taxon>
        <taxon>Tracheophyta</taxon>
        <taxon>Spermatophyta</taxon>
        <taxon>Magnoliopsida</taxon>
        <taxon>Liliopsida</taxon>
        <taxon>Dioscoreales</taxon>
        <taxon>Dioscoreaceae</taxon>
        <taxon>Dioscorea</taxon>
    </lineage>
</organism>
<feature type="compositionally biased region" description="Polar residues" evidence="1">
    <location>
        <begin position="19"/>
        <end position="42"/>
    </location>
</feature>